<sequence length="900" mass="97436">MSVRNLKKLFRPQSVAIIGASNAPGTVGAIAMRNLLQGGFKGPIMPVNPKYQAIQGVLAYKDVNDLPLVPDLAVVCVPPAELSGVIDRLGARGCPAAVVVTTGLDLLPSADGQTSLTQDLMATAQRHDLRLLGPSSLGVMVPGIGLNASFAPHAALPGRIAFVSQSGAMCAAVLDWAAPKGIGFSHFISLGAGLDTNFGDILDYLGSDPDTRAILLYIESIDERRNFMSAARAAARNKPVLAIKAGRNADGARAARSHTGQMAGSDLVYDAAMRRAGMLRVYDIEELFAAVETLSVVSRPKGERLAILTNGGGIGVMAVDDLYDLGGSLAELSEETLGKLDTVLPAGWSYSNPVDIIGDAPGTRYADALSVLVQAREIDSILVMHTPVSVASSTEIAEKVIALARQHKRSNITTCWVGDQLVSSARKAFHAAGIPTFDTPRQAVQAFMHTVEYRRNQELLMETPLSLPTEFTPNTVIARMVVETALSQGRTVLSEPEAKAILNAYGIPTVETHIARTPEDCRAIAEEMGGPLALKILSPDLTHKSDRGGVQLNIETPEECFQAAEQMTRRLRAALPDVRLEGFTVQRMERRPGAHELIVGVATDPIFGPVILFGQGGTAVEVIGDRAVALPPLNMALGAELISRTRVYKLLQGYRAHAPADMEAICLTLIQVAQMIVDIPEIIELDINPLFADENGVVALDARMAIRKTSLTSGADRMAIRPYPRELEEDFTMKGGRTCLLRPIRPEDEPNHHILVSRLTPEDIRFRFFGLVQELPHSQMARLTQIDYDREMAFIATDTDANGQQETLGVVRAVTDPDNEETEFSIVVRSDLKGSGLARQMMKKMIRYCRDRGTHTMVGQVLKDNGRMLHFVESLGFRRVKTIDHDVVEVALDLQGSLPF</sequence>
<dbReference type="AlphaFoldDB" id="A0A1N7IY70"/>
<accession>A0A1N7IY70</accession>
<dbReference type="SUPFAM" id="SSF55729">
    <property type="entry name" value="Acyl-CoA N-acyltransferases (Nat)"/>
    <property type="match status" value="1"/>
</dbReference>
<feature type="domain" description="ATP-grasp" evidence="7">
    <location>
        <begin position="499"/>
        <end position="535"/>
    </location>
</feature>
<comment type="similarity">
    <text evidence="5">In the N-terminal section; belongs to the acetate CoA ligase alpha subunit family.</text>
</comment>
<dbReference type="InterPro" id="IPR011761">
    <property type="entry name" value="ATP-grasp"/>
</dbReference>
<dbReference type="SUPFAM" id="SSF51735">
    <property type="entry name" value="NAD(P)-binding Rossmann-fold domains"/>
    <property type="match status" value="1"/>
</dbReference>
<dbReference type="InterPro" id="IPR000182">
    <property type="entry name" value="GNAT_dom"/>
</dbReference>
<dbReference type="InterPro" id="IPR032875">
    <property type="entry name" value="Succ_CoA_lig_flav_dom"/>
</dbReference>
<dbReference type="PROSITE" id="PS50975">
    <property type="entry name" value="ATP_GRASP"/>
    <property type="match status" value="1"/>
</dbReference>
<keyword evidence="2" id="KW-0436">Ligase</keyword>
<gene>
    <name evidence="9" type="ORF">SAMN05421779_101756</name>
</gene>
<proteinExistence type="inferred from homology"/>
<dbReference type="PANTHER" id="PTHR43334:SF1">
    <property type="entry name" value="3-HYDROXYPROPIONATE--COA LIGASE [ADP-FORMING]"/>
    <property type="match status" value="1"/>
</dbReference>
<dbReference type="Pfam" id="PF13607">
    <property type="entry name" value="Succ_CoA_lig"/>
    <property type="match status" value="1"/>
</dbReference>
<dbReference type="FunFam" id="3.30.1490.20:FF:000020">
    <property type="entry name" value="Protein lysine acetyltransferase"/>
    <property type="match status" value="1"/>
</dbReference>
<keyword evidence="1" id="KW-0816">Tricarboxylic acid cycle</keyword>
<dbReference type="Pfam" id="PF00583">
    <property type="entry name" value="Acetyltransf_1"/>
    <property type="match status" value="1"/>
</dbReference>
<evidence type="ECO:0000256" key="6">
    <source>
        <dbReference type="PROSITE-ProRule" id="PRU00409"/>
    </source>
</evidence>
<dbReference type="InterPro" id="IPR013815">
    <property type="entry name" value="ATP_grasp_subdomain_1"/>
</dbReference>
<dbReference type="GO" id="GO:0016747">
    <property type="term" value="F:acyltransferase activity, transferring groups other than amino-acyl groups"/>
    <property type="evidence" value="ECO:0007669"/>
    <property type="project" value="InterPro"/>
</dbReference>
<dbReference type="InterPro" id="IPR016102">
    <property type="entry name" value="Succinyl-CoA_synth-like"/>
</dbReference>
<dbReference type="InterPro" id="IPR016181">
    <property type="entry name" value="Acyl_CoA_acyltransferase"/>
</dbReference>
<dbReference type="SUPFAM" id="SSF56059">
    <property type="entry name" value="Glutathione synthetase ATP-binding domain-like"/>
    <property type="match status" value="1"/>
</dbReference>
<evidence type="ECO:0000256" key="3">
    <source>
        <dbReference type="ARBA" id="ARBA00022741"/>
    </source>
</evidence>
<dbReference type="InterPro" id="IPR051538">
    <property type="entry name" value="Acyl-CoA_Synth/Transferase"/>
</dbReference>
<organism evidence="9 10">
    <name type="scientific">Insolitispirillum peregrinum</name>
    <dbReference type="NCBI Taxonomy" id="80876"/>
    <lineage>
        <taxon>Bacteria</taxon>
        <taxon>Pseudomonadati</taxon>
        <taxon>Pseudomonadota</taxon>
        <taxon>Alphaproteobacteria</taxon>
        <taxon>Rhodospirillales</taxon>
        <taxon>Novispirillaceae</taxon>
        <taxon>Insolitispirillum</taxon>
    </lineage>
</organism>
<dbReference type="Gene3D" id="3.40.50.720">
    <property type="entry name" value="NAD(P)-binding Rossmann-like Domain"/>
    <property type="match status" value="1"/>
</dbReference>
<evidence type="ECO:0000256" key="2">
    <source>
        <dbReference type="ARBA" id="ARBA00022598"/>
    </source>
</evidence>
<name>A0A1N7IY70_9PROT</name>
<dbReference type="Gene3D" id="3.30.1490.20">
    <property type="entry name" value="ATP-grasp fold, A domain"/>
    <property type="match status" value="1"/>
</dbReference>
<reference evidence="9 10" key="1">
    <citation type="submission" date="2017-01" db="EMBL/GenBank/DDBJ databases">
        <authorList>
            <person name="Mah S.A."/>
            <person name="Swanson W.J."/>
            <person name="Moy G.W."/>
            <person name="Vacquier V.D."/>
        </authorList>
    </citation>
    <scope>NUCLEOTIDE SEQUENCE [LARGE SCALE GENOMIC DNA]</scope>
    <source>
        <strain evidence="9 10">DSM 11589</strain>
    </source>
</reference>
<dbReference type="OrthoDB" id="9807426at2"/>
<dbReference type="Gene3D" id="3.40.50.261">
    <property type="entry name" value="Succinyl-CoA synthetase domains"/>
    <property type="match status" value="2"/>
</dbReference>
<dbReference type="PROSITE" id="PS51186">
    <property type="entry name" value="GNAT"/>
    <property type="match status" value="1"/>
</dbReference>
<dbReference type="GO" id="GO:0046872">
    <property type="term" value="F:metal ion binding"/>
    <property type="evidence" value="ECO:0007669"/>
    <property type="project" value="InterPro"/>
</dbReference>
<evidence type="ECO:0000256" key="5">
    <source>
        <dbReference type="ARBA" id="ARBA00060888"/>
    </source>
</evidence>
<dbReference type="InterPro" id="IPR036291">
    <property type="entry name" value="NAD(P)-bd_dom_sf"/>
</dbReference>
<dbReference type="Gene3D" id="3.30.470.20">
    <property type="entry name" value="ATP-grasp fold, B domain"/>
    <property type="match status" value="1"/>
</dbReference>
<keyword evidence="3 6" id="KW-0547">Nucleotide-binding</keyword>
<keyword evidence="10" id="KW-1185">Reference proteome</keyword>
<dbReference type="Proteomes" id="UP000185678">
    <property type="component" value="Unassembled WGS sequence"/>
</dbReference>
<feature type="domain" description="N-acetyltransferase" evidence="8">
    <location>
        <begin position="754"/>
        <end position="895"/>
    </location>
</feature>
<dbReference type="GO" id="GO:0006099">
    <property type="term" value="P:tricarboxylic acid cycle"/>
    <property type="evidence" value="ECO:0007669"/>
    <property type="project" value="UniProtKB-KW"/>
</dbReference>
<keyword evidence="9" id="KW-0808">Transferase</keyword>
<evidence type="ECO:0000259" key="8">
    <source>
        <dbReference type="PROSITE" id="PS51186"/>
    </source>
</evidence>
<protein>
    <submittedName>
        <fullName evidence="9">Acetyltransferase</fullName>
    </submittedName>
</protein>
<dbReference type="Pfam" id="PF13549">
    <property type="entry name" value="ATP-grasp_5"/>
    <property type="match status" value="1"/>
</dbReference>
<dbReference type="SUPFAM" id="SSF52210">
    <property type="entry name" value="Succinyl-CoA synthetase domains"/>
    <property type="match status" value="2"/>
</dbReference>
<dbReference type="GO" id="GO:0005524">
    <property type="term" value="F:ATP binding"/>
    <property type="evidence" value="ECO:0007669"/>
    <property type="project" value="UniProtKB-UniRule"/>
</dbReference>
<dbReference type="InterPro" id="IPR003781">
    <property type="entry name" value="CoA-bd"/>
</dbReference>
<evidence type="ECO:0000313" key="9">
    <source>
        <dbReference type="EMBL" id="SIS42062.1"/>
    </source>
</evidence>
<dbReference type="RefSeq" id="WP_076398802.1">
    <property type="nucleotide sequence ID" value="NZ_FTOA01000001.1"/>
</dbReference>
<dbReference type="GO" id="GO:0016874">
    <property type="term" value="F:ligase activity"/>
    <property type="evidence" value="ECO:0007669"/>
    <property type="project" value="UniProtKB-KW"/>
</dbReference>
<keyword evidence="4 6" id="KW-0067">ATP-binding</keyword>
<dbReference type="STRING" id="80876.SAMN05421779_101756"/>
<evidence type="ECO:0000259" key="7">
    <source>
        <dbReference type="PROSITE" id="PS50975"/>
    </source>
</evidence>
<evidence type="ECO:0000313" key="10">
    <source>
        <dbReference type="Proteomes" id="UP000185678"/>
    </source>
</evidence>
<evidence type="ECO:0000256" key="4">
    <source>
        <dbReference type="ARBA" id="ARBA00022840"/>
    </source>
</evidence>
<dbReference type="EMBL" id="FTOA01000001">
    <property type="protein sequence ID" value="SIS42062.1"/>
    <property type="molecule type" value="Genomic_DNA"/>
</dbReference>
<dbReference type="PANTHER" id="PTHR43334">
    <property type="entry name" value="ACETATE--COA LIGASE [ADP-FORMING]"/>
    <property type="match status" value="1"/>
</dbReference>
<dbReference type="SMART" id="SM00881">
    <property type="entry name" value="CoA_binding"/>
    <property type="match status" value="1"/>
</dbReference>
<dbReference type="Pfam" id="PF13380">
    <property type="entry name" value="CoA_binding_2"/>
    <property type="match status" value="1"/>
</dbReference>
<evidence type="ECO:0000256" key="1">
    <source>
        <dbReference type="ARBA" id="ARBA00022532"/>
    </source>
</evidence>
<dbReference type="Gene3D" id="3.40.630.30">
    <property type="match status" value="1"/>
</dbReference>